<keyword evidence="4" id="KW-1185">Reference proteome</keyword>
<feature type="signal peptide" evidence="2">
    <location>
        <begin position="1"/>
        <end position="21"/>
    </location>
</feature>
<accession>A0ABD3Q2P7</accession>
<gene>
    <name evidence="3" type="ORF">ACHAW5_003733</name>
</gene>
<dbReference type="Proteomes" id="UP001530315">
    <property type="component" value="Unassembled WGS sequence"/>
</dbReference>
<keyword evidence="2" id="KW-0732">Signal</keyword>
<comment type="caution">
    <text evidence="3">The sequence shown here is derived from an EMBL/GenBank/DDBJ whole genome shotgun (WGS) entry which is preliminary data.</text>
</comment>
<evidence type="ECO:0000256" key="2">
    <source>
        <dbReference type="SAM" id="SignalP"/>
    </source>
</evidence>
<evidence type="ECO:0000256" key="1">
    <source>
        <dbReference type="SAM" id="MobiDB-lite"/>
    </source>
</evidence>
<proteinExistence type="predicted"/>
<reference evidence="3 4" key="1">
    <citation type="submission" date="2024-10" db="EMBL/GenBank/DDBJ databases">
        <title>Updated reference genomes for cyclostephanoid diatoms.</title>
        <authorList>
            <person name="Roberts W.R."/>
            <person name="Alverson A.J."/>
        </authorList>
    </citation>
    <scope>NUCLEOTIDE SEQUENCE [LARGE SCALE GENOMIC DNA]</scope>
    <source>
        <strain evidence="3 4">AJA276-08</strain>
    </source>
</reference>
<dbReference type="AlphaFoldDB" id="A0ABD3Q2P7"/>
<evidence type="ECO:0000313" key="3">
    <source>
        <dbReference type="EMBL" id="KAL3794724.1"/>
    </source>
</evidence>
<sequence>MLSNFSLTILSAAGLLSFASAGEGRHIALNLLEFQQVLRTGLDSELVKIIDEYRKSEAIDTDQRMIHIKKSNVRRRRTGQDNTGIRDDDLHLNSNPSLTAEHVEDITKHAWNKAKTIERGVHGVLSVTERPQEAHPCPFLVCTHGRKQQDEGNSVQNIIALFDKKYGQSLVVSSSQEETCLILTTTAHKAQQVMDSHEGTQYLAVVPLPDLSKIHYGTIEEVSSKGWTVPFHEQQGQSPDKESSTKK</sequence>
<dbReference type="EMBL" id="JALLAZ020000455">
    <property type="protein sequence ID" value="KAL3794724.1"/>
    <property type="molecule type" value="Genomic_DNA"/>
</dbReference>
<protein>
    <submittedName>
        <fullName evidence="3">Uncharacterized protein</fullName>
    </submittedName>
</protein>
<feature type="region of interest" description="Disordered" evidence="1">
    <location>
        <begin position="227"/>
        <end position="247"/>
    </location>
</feature>
<feature type="chain" id="PRO_5044801223" evidence="2">
    <location>
        <begin position="22"/>
        <end position="247"/>
    </location>
</feature>
<name>A0ABD3Q2P7_9STRA</name>
<organism evidence="3 4">
    <name type="scientific">Stephanodiscus triporus</name>
    <dbReference type="NCBI Taxonomy" id="2934178"/>
    <lineage>
        <taxon>Eukaryota</taxon>
        <taxon>Sar</taxon>
        <taxon>Stramenopiles</taxon>
        <taxon>Ochrophyta</taxon>
        <taxon>Bacillariophyta</taxon>
        <taxon>Coscinodiscophyceae</taxon>
        <taxon>Thalassiosirophycidae</taxon>
        <taxon>Stephanodiscales</taxon>
        <taxon>Stephanodiscaceae</taxon>
        <taxon>Stephanodiscus</taxon>
    </lineage>
</organism>
<evidence type="ECO:0000313" key="4">
    <source>
        <dbReference type="Proteomes" id="UP001530315"/>
    </source>
</evidence>